<gene>
    <name evidence="2" type="ORF">DEVEQU_02666</name>
</gene>
<evidence type="ECO:0000313" key="2">
    <source>
        <dbReference type="EMBL" id="VDS05524.1"/>
    </source>
</evidence>
<feature type="chain" id="PRO_5018539087" evidence="1">
    <location>
        <begin position="30"/>
        <end position="237"/>
    </location>
</feature>
<keyword evidence="3" id="KW-1185">Reference proteome</keyword>
<dbReference type="Proteomes" id="UP000268844">
    <property type="component" value="Unassembled WGS sequence"/>
</dbReference>
<accession>A0A3S5D3I7</accession>
<dbReference type="EMBL" id="UZWD01000033">
    <property type="protein sequence ID" value="VDS05524.1"/>
    <property type="molecule type" value="Genomic_DNA"/>
</dbReference>
<evidence type="ECO:0000256" key="1">
    <source>
        <dbReference type="SAM" id="SignalP"/>
    </source>
</evidence>
<protein>
    <submittedName>
        <fullName evidence="2">Uncharacterized protein</fullName>
    </submittedName>
</protein>
<dbReference type="AlphaFoldDB" id="A0A3S5D3I7"/>
<reference evidence="2 3" key="1">
    <citation type="submission" date="2018-12" db="EMBL/GenBank/DDBJ databases">
        <authorList>
            <person name="Criscuolo A."/>
        </authorList>
    </citation>
    <scope>NUCLEOTIDE SEQUENCE [LARGE SCALE GENOMIC DNA]</scope>
    <source>
        <strain evidence="2">ACIP1116281</strain>
    </source>
</reference>
<name>A0A3S5D3I7_9HYPH</name>
<sequence length="237" mass="26133">MKRPSRLILPILVATGVAILLFLPRNAFAAGLDLTQLDQTCLETQLKNCKVLTSGRLNSGWGDAEGDPLFAWQTQSGFTDADGVLGGFVLFYYADGAWSLFDSGFDGYRFEPPRLAAEQTMLHVAGVTAGTGAYNADRLYLFGDTGAAAYREDWTRIDIESWRDDIKPLLPEGLEIWKGVDFDFDDWFYGALNARTPLWRADDGNCCPSGGWATIHFEIEDNSLVPVSVDYLPPSEG</sequence>
<evidence type="ECO:0000313" key="3">
    <source>
        <dbReference type="Proteomes" id="UP000268844"/>
    </source>
</evidence>
<proteinExistence type="predicted"/>
<organism evidence="2 3">
    <name type="scientific">Devosia equisanguinis</name>
    <dbReference type="NCBI Taxonomy" id="2490941"/>
    <lineage>
        <taxon>Bacteria</taxon>
        <taxon>Pseudomonadati</taxon>
        <taxon>Pseudomonadota</taxon>
        <taxon>Alphaproteobacteria</taxon>
        <taxon>Hyphomicrobiales</taxon>
        <taxon>Devosiaceae</taxon>
        <taxon>Devosia</taxon>
    </lineage>
</organism>
<dbReference type="RefSeq" id="WP_126151064.1">
    <property type="nucleotide sequence ID" value="NZ_JBHTMH010000002.1"/>
</dbReference>
<dbReference type="OrthoDB" id="7199813at2"/>
<keyword evidence="1" id="KW-0732">Signal</keyword>
<feature type="signal peptide" evidence="1">
    <location>
        <begin position="1"/>
        <end position="29"/>
    </location>
</feature>